<dbReference type="InterPro" id="IPR023214">
    <property type="entry name" value="HAD_sf"/>
</dbReference>
<feature type="transmembrane region" description="Helical" evidence="15">
    <location>
        <begin position="61"/>
        <end position="79"/>
    </location>
</feature>
<feature type="binding site" evidence="13">
    <location>
        <position position="373"/>
    </location>
    <ligand>
        <name>ATP</name>
        <dbReference type="ChEBI" id="CHEBI:30616"/>
    </ligand>
</feature>
<evidence type="ECO:0000256" key="13">
    <source>
        <dbReference type="PIRSR" id="PIRSR606539-2"/>
    </source>
</evidence>
<evidence type="ECO:0000256" key="2">
    <source>
        <dbReference type="ARBA" id="ARBA00004141"/>
    </source>
</evidence>
<dbReference type="OrthoDB" id="377733at2759"/>
<evidence type="ECO:0000256" key="3">
    <source>
        <dbReference type="ARBA" id="ARBA00008109"/>
    </source>
</evidence>
<dbReference type="AlphaFoldDB" id="A0A4Z2IAL8"/>
<dbReference type="InterPro" id="IPR023298">
    <property type="entry name" value="ATPase_P-typ_TM_dom_sf"/>
</dbReference>
<evidence type="ECO:0000259" key="16">
    <source>
        <dbReference type="Pfam" id="PF16212"/>
    </source>
</evidence>
<keyword evidence="11 15" id="KW-0472">Membrane</keyword>
<keyword evidence="9 15" id="KW-1278">Translocase</keyword>
<comment type="caution">
    <text evidence="17">The sequence shown here is derived from an EMBL/GenBank/DDBJ whole genome shotgun (WGS) entry which is preliminary data.</text>
</comment>
<gene>
    <name evidence="17" type="primary">ATP8B1</name>
    <name evidence="17" type="ORF">EYF80_014784</name>
</gene>
<feature type="binding site" evidence="14">
    <location>
        <position position="634"/>
    </location>
    <ligand>
        <name>Mg(2+)</name>
        <dbReference type="ChEBI" id="CHEBI:18420"/>
    </ligand>
</feature>
<dbReference type="InterPro" id="IPR001757">
    <property type="entry name" value="P_typ_ATPase"/>
</dbReference>
<evidence type="ECO:0000256" key="11">
    <source>
        <dbReference type="ARBA" id="ARBA00023136"/>
    </source>
</evidence>
<evidence type="ECO:0000256" key="9">
    <source>
        <dbReference type="ARBA" id="ARBA00022967"/>
    </source>
</evidence>
<dbReference type="Pfam" id="PF13246">
    <property type="entry name" value="Cation_ATPase"/>
    <property type="match status" value="1"/>
</dbReference>
<feature type="transmembrane region" description="Helical" evidence="15">
    <location>
        <begin position="830"/>
        <end position="849"/>
    </location>
</feature>
<feature type="transmembrane region" description="Helical" evidence="15">
    <location>
        <begin position="855"/>
        <end position="877"/>
    </location>
</feature>
<dbReference type="NCBIfam" id="TIGR01652">
    <property type="entry name" value="ATPase-Plipid"/>
    <property type="match status" value="1"/>
</dbReference>
<dbReference type="GO" id="GO:0005886">
    <property type="term" value="C:plasma membrane"/>
    <property type="evidence" value="ECO:0007669"/>
    <property type="project" value="TreeGrafter"/>
</dbReference>
<feature type="binding site" evidence="13">
    <location>
        <position position="614"/>
    </location>
    <ligand>
        <name>ATP</name>
        <dbReference type="ChEBI" id="CHEBI:30616"/>
    </ligand>
</feature>
<dbReference type="Gene3D" id="2.70.150.10">
    <property type="entry name" value="Calcium-transporting ATPase, cytoplasmic transduction domain A"/>
    <property type="match status" value="1"/>
</dbReference>
<dbReference type="Gene3D" id="3.40.1110.10">
    <property type="entry name" value="Calcium-transporting ATPase, cytoplasmic domain N"/>
    <property type="match status" value="1"/>
</dbReference>
<sequence length="1068" mass="119648">MSCSCSSIKPRVQFEPDDDEQPPSQQLGLFVISIVHLHHIPLLHCGGEEEAMSSVPAISAIPWYITIIPLTIVLSVRGIKDLATDMARRRSDAEVNSRPCDVLVSQSFYKGQWKDVHVGDVLRIHKDQVIPADLLLLCSSEPHSLCYVETADIDGETDLKFRQALGATHDELTTRPSEETLAAFDGVVFCEEPNNRLYVFRGQLHWRGERLLLENEHVLLRGTVLRNTEFAYGVAIYTGADTKIMKNCGKLRVKRTRTEKVFNRVVMGPMDLSWNPFSCGGLFMSAPSLLETLRGQRCPISRQFLRALCLCHTVMAEWKEEAPVYQAASPDEEALVGAARELGWVFLSRTRDFIVVSELGVTRQYQLLALLDFTSKRRRMSVLVREPEGGLKLYCKGADIVVLERLQKDSPHQERIESALELFAQACLRTLCVAVRSVPEELWDQWSTTLARAAAMATGDRDALLEKLHDQMERELQLIGVTAIEDRLQQGVPETIALLQQAGLKVWVLTGDKKETAVNVGYSCKLLDPETRLLEWQELRQILQSPDPEVSFFKARQTELWAVDKQSAGAKTAVVLTGPELAEFDQRPDWGASFMSLAEQCQSVLCCRVTPGQKADIITLVRKHTRSVTMSIGDGANDVNMIKTAHVGVGLAGVEGGQAVQNADFALSQFRFLQRLLLVHGRWSYRRISFFLLYFLFKTCGFALVHIWFGFFNGFSAQVRHTRRRLEGIARIKKIKKEKKKPAVRWKAVDTHTRSLEKQAGGVTHLKERRSLYESWFIALYTVFYTAAPIMCLAFFEQDVTADSSLKWPQLYKCGQTQELSSPLVLSASLLYAVYTSLVLFFIPLGVYYDTDYDYQTMAVTVAMAATFTATAEIALLTRYWTKINAASLCVSLLLFFICTKITQSTFLFQRSPVDYFFIGVSDKAFIDPLVWLAALLATWTACLPSVTALALNVILTVHDKHKVHSVARQPVELRSKLTRGSSLRRSSYALSQGGGTGRLIASGTRRTVPTVDEKWLFPPSSPPLLRSEPPVALLDAVLRYGQQGALLLCERRQDVGGSSVLLLPPPP</sequence>
<comment type="subcellular location">
    <subcellularLocation>
        <location evidence="2 15">Membrane</location>
        <topology evidence="2 15">Multi-pass membrane protein</topology>
    </subcellularLocation>
</comment>
<feature type="binding site" evidence="13">
    <location>
        <position position="637"/>
    </location>
    <ligand>
        <name>ATP</name>
        <dbReference type="ChEBI" id="CHEBI:30616"/>
    </ligand>
</feature>
<dbReference type="SUPFAM" id="SSF81653">
    <property type="entry name" value="Calcium ATPase, transduction domain A"/>
    <property type="match status" value="1"/>
</dbReference>
<feature type="domain" description="P-type ATPase C-terminal" evidence="16">
    <location>
        <begin position="660"/>
        <end position="719"/>
    </location>
</feature>
<evidence type="ECO:0000256" key="4">
    <source>
        <dbReference type="ARBA" id="ARBA00022692"/>
    </source>
</evidence>
<dbReference type="EC" id="7.6.2.1" evidence="15"/>
<feature type="transmembrane region" description="Helical" evidence="15">
    <location>
        <begin position="691"/>
        <end position="711"/>
    </location>
</feature>
<feature type="binding site" evidence="13">
    <location>
        <position position="511"/>
    </location>
    <ligand>
        <name>ATP</name>
        <dbReference type="ChEBI" id="CHEBI:30616"/>
    </ligand>
</feature>
<dbReference type="SUPFAM" id="SSF56784">
    <property type="entry name" value="HAD-like"/>
    <property type="match status" value="1"/>
</dbReference>
<feature type="binding site" evidence="14">
    <location>
        <position position="638"/>
    </location>
    <ligand>
        <name>Mg(2+)</name>
        <dbReference type="ChEBI" id="CHEBI:18420"/>
    </ligand>
</feature>
<evidence type="ECO:0000256" key="14">
    <source>
        <dbReference type="PIRSR" id="PIRSR606539-3"/>
    </source>
</evidence>
<dbReference type="SUPFAM" id="SSF81665">
    <property type="entry name" value="Calcium ATPase, transmembrane domain M"/>
    <property type="match status" value="1"/>
</dbReference>
<evidence type="ECO:0000313" key="18">
    <source>
        <dbReference type="Proteomes" id="UP000314294"/>
    </source>
</evidence>
<dbReference type="GO" id="GO:0005524">
    <property type="term" value="F:ATP binding"/>
    <property type="evidence" value="ECO:0007669"/>
    <property type="project" value="UniProtKB-UniRule"/>
</dbReference>
<dbReference type="InterPro" id="IPR032630">
    <property type="entry name" value="P_typ_ATPase_c"/>
</dbReference>
<comment type="cofactor">
    <cofactor evidence="1 14">
        <name>Mg(2+)</name>
        <dbReference type="ChEBI" id="CHEBI:18420"/>
    </cofactor>
</comment>
<dbReference type="FunFam" id="3.40.50.1000:FF:000130">
    <property type="entry name" value="Phospholipid-transporting ATPase"/>
    <property type="match status" value="1"/>
</dbReference>
<feature type="domain" description="P-type ATPase C-terminal" evidence="16">
    <location>
        <begin position="770"/>
        <end position="953"/>
    </location>
</feature>
<dbReference type="GO" id="GO:0045332">
    <property type="term" value="P:phospholipid translocation"/>
    <property type="evidence" value="ECO:0007669"/>
    <property type="project" value="TreeGrafter"/>
</dbReference>
<dbReference type="PANTHER" id="PTHR24092">
    <property type="entry name" value="PROBABLE PHOSPHOLIPID-TRANSPORTING ATPASE"/>
    <property type="match status" value="1"/>
</dbReference>
<dbReference type="NCBIfam" id="TIGR01494">
    <property type="entry name" value="ATPase_P-type"/>
    <property type="match status" value="1"/>
</dbReference>
<keyword evidence="8 14" id="KW-0460">Magnesium</keyword>
<evidence type="ECO:0000256" key="7">
    <source>
        <dbReference type="ARBA" id="ARBA00022840"/>
    </source>
</evidence>
<dbReference type="GO" id="GO:0000287">
    <property type="term" value="F:magnesium ion binding"/>
    <property type="evidence" value="ECO:0007669"/>
    <property type="project" value="UniProtKB-UniRule"/>
</dbReference>
<name>A0A4Z2IAL8_9TELE</name>
<dbReference type="SUPFAM" id="SSF81660">
    <property type="entry name" value="Metal cation-transporting ATPase, ATP-binding domain N"/>
    <property type="match status" value="1"/>
</dbReference>
<dbReference type="GO" id="GO:0005802">
    <property type="term" value="C:trans-Golgi network"/>
    <property type="evidence" value="ECO:0007669"/>
    <property type="project" value="TreeGrafter"/>
</dbReference>
<feature type="binding site" evidence="13">
    <location>
        <position position="332"/>
    </location>
    <ligand>
        <name>ATP</name>
        <dbReference type="ChEBI" id="CHEBI:30616"/>
    </ligand>
</feature>
<feature type="binding site" evidence="13">
    <location>
        <position position="396"/>
    </location>
    <ligand>
        <name>ATP</name>
        <dbReference type="ChEBI" id="CHEBI:30616"/>
    </ligand>
</feature>
<evidence type="ECO:0000313" key="17">
    <source>
        <dbReference type="EMBL" id="TNN75038.1"/>
    </source>
</evidence>
<evidence type="ECO:0000256" key="5">
    <source>
        <dbReference type="ARBA" id="ARBA00022723"/>
    </source>
</evidence>
<feature type="binding site" evidence="13">
    <location>
        <position position="608"/>
    </location>
    <ligand>
        <name>ATP</name>
        <dbReference type="ChEBI" id="CHEBI:30616"/>
    </ligand>
</feature>
<feature type="binding site" evidence="13">
    <location>
        <position position="429"/>
    </location>
    <ligand>
        <name>ATP</name>
        <dbReference type="ChEBI" id="CHEBI:30616"/>
    </ligand>
</feature>
<evidence type="ECO:0000256" key="12">
    <source>
        <dbReference type="ARBA" id="ARBA00034036"/>
    </source>
</evidence>
<accession>A0A4Z2IAL8</accession>
<reference evidence="17 18" key="1">
    <citation type="submission" date="2019-03" db="EMBL/GenBank/DDBJ databases">
        <title>First draft genome of Liparis tanakae, snailfish: a comprehensive survey of snailfish specific genes.</title>
        <authorList>
            <person name="Kim W."/>
            <person name="Song I."/>
            <person name="Jeong J.-H."/>
            <person name="Kim D."/>
            <person name="Kim S."/>
            <person name="Ryu S."/>
            <person name="Song J.Y."/>
            <person name="Lee S.K."/>
        </authorList>
    </citation>
    <scope>NUCLEOTIDE SEQUENCE [LARGE SCALE GENOMIC DNA]</scope>
    <source>
        <tissue evidence="17">Muscle</tissue>
    </source>
</reference>
<comment type="similarity">
    <text evidence="3 15">Belongs to the cation transport ATPase (P-type) (TC 3.A.3) family. Type IV subfamily.</text>
</comment>
<evidence type="ECO:0000256" key="10">
    <source>
        <dbReference type="ARBA" id="ARBA00022989"/>
    </source>
</evidence>
<dbReference type="InterPro" id="IPR006539">
    <property type="entry name" value="P-type_ATPase_IV"/>
</dbReference>
<keyword evidence="4 15" id="KW-0812">Transmembrane</keyword>
<keyword evidence="18" id="KW-1185">Reference proteome</keyword>
<dbReference type="PANTHER" id="PTHR24092:SF198">
    <property type="entry name" value="PHOSPHOLIPID-TRANSPORTING ATPASE"/>
    <property type="match status" value="1"/>
</dbReference>
<evidence type="ECO:0000256" key="6">
    <source>
        <dbReference type="ARBA" id="ARBA00022741"/>
    </source>
</evidence>
<keyword evidence="10 15" id="KW-1133">Transmembrane helix</keyword>
<dbReference type="Proteomes" id="UP000314294">
    <property type="component" value="Unassembled WGS sequence"/>
</dbReference>
<organism evidence="17 18">
    <name type="scientific">Liparis tanakae</name>
    <name type="common">Tanaka's snailfish</name>
    <dbReference type="NCBI Taxonomy" id="230148"/>
    <lineage>
        <taxon>Eukaryota</taxon>
        <taxon>Metazoa</taxon>
        <taxon>Chordata</taxon>
        <taxon>Craniata</taxon>
        <taxon>Vertebrata</taxon>
        <taxon>Euteleostomi</taxon>
        <taxon>Actinopterygii</taxon>
        <taxon>Neopterygii</taxon>
        <taxon>Teleostei</taxon>
        <taxon>Neoteleostei</taxon>
        <taxon>Acanthomorphata</taxon>
        <taxon>Eupercaria</taxon>
        <taxon>Perciformes</taxon>
        <taxon>Cottioidei</taxon>
        <taxon>Cottales</taxon>
        <taxon>Liparidae</taxon>
        <taxon>Liparis</taxon>
    </lineage>
</organism>
<dbReference type="InterPro" id="IPR023299">
    <property type="entry name" value="ATPase_P-typ_cyto_dom_N"/>
</dbReference>
<dbReference type="Gene3D" id="3.40.50.1000">
    <property type="entry name" value="HAD superfamily/HAD-like"/>
    <property type="match status" value="1"/>
</dbReference>
<evidence type="ECO:0000256" key="1">
    <source>
        <dbReference type="ARBA" id="ARBA00001946"/>
    </source>
</evidence>
<dbReference type="Pfam" id="PF16212">
    <property type="entry name" value="PhoLip_ATPase_C"/>
    <property type="match status" value="2"/>
</dbReference>
<feature type="transmembrane region" description="Helical" evidence="15">
    <location>
        <begin position="930"/>
        <end position="956"/>
    </location>
</feature>
<evidence type="ECO:0000256" key="15">
    <source>
        <dbReference type="RuleBase" id="RU362033"/>
    </source>
</evidence>
<feature type="transmembrane region" description="Helical" evidence="15">
    <location>
        <begin position="889"/>
        <end position="910"/>
    </location>
</feature>
<evidence type="ECO:0000256" key="8">
    <source>
        <dbReference type="ARBA" id="ARBA00022842"/>
    </source>
</evidence>
<feature type="binding site" evidence="13">
    <location>
        <position position="638"/>
    </location>
    <ligand>
        <name>ATP</name>
        <dbReference type="ChEBI" id="CHEBI:30616"/>
    </ligand>
</feature>
<protein>
    <recommendedName>
        <fullName evidence="15">Phospholipid-transporting ATPase</fullName>
        <ecNumber evidence="15">7.6.2.1</ecNumber>
    </recommendedName>
</protein>
<dbReference type="InterPro" id="IPR036412">
    <property type="entry name" value="HAD-like_sf"/>
</dbReference>
<comment type="catalytic activity">
    <reaction evidence="12 15">
        <text>ATP + H2O + phospholipidSide 1 = ADP + phosphate + phospholipidSide 2.</text>
        <dbReference type="EC" id="7.6.2.1"/>
    </reaction>
</comment>
<feature type="binding site" evidence="13">
    <location>
        <position position="512"/>
    </location>
    <ligand>
        <name>ATP</name>
        <dbReference type="ChEBI" id="CHEBI:30616"/>
    </ligand>
</feature>
<feature type="binding site" evidence="13">
    <location>
        <position position="510"/>
    </location>
    <ligand>
        <name>ATP</name>
        <dbReference type="ChEBI" id="CHEBI:30616"/>
    </ligand>
</feature>
<keyword evidence="5 14" id="KW-0479">Metal-binding</keyword>
<dbReference type="EMBL" id="SRLO01000108">
    <property type="protein sequence ID" value="TNN75038.1"/>
    <property type="molecule type" value="Genomic_DNA"/>
</dbReference>
<dbReference type="InterPro" id="IPR008250">
    <property type="entry name" value="ATPase_P-typ_transduc_dom_A_sf"/>
</dbReference>
<keyword evidence="7 13" id="KW-0067">ATP-binding</keyword>
<proteinExistence type="inferred from homology"/>
<keyword evidence="6 13" id="KW-0547">Nucleotide-binding</keyword>
<dbReference type="GO" id="GO:0007030">
    <property type="term" value="P:Golgi organization"/>
    <property type="evidence" value="ECO:0007669"/>
    <property type="project" value="TreeGrafter"/>
</dbReference>
<feature type="transmembrane region" description="Helical" evidence="15">
    <location>
        <begin position="776"/>
        <end position="796"/>
    </location>
</feature>
<dbReference type="GO" id="GO:0016887">
    <property type="term" value="F:ATP hydrolysis activity"/>
    <property type="evidence" value="ECO:0007669"/>
    <property type="project" value="InterPro"/>
</dbReference>
<dbReference type="GO" id="GO:0140326">
    <property type="term" value="F:ATPase-coupled intramembrane lipid transporter activity"/>
    <property type="evidence" value="ECO:0007669"/>
    <property type="project" value="UniProtKB-EC"/>
</dbReference>
<dbReference type="FunFam" id="3.40.1110.10:FF:000079">
    <property type="entry name" value="Phospholipid-transporting ATPase"/>
    <property type="match status" value="1"/>
</dbReference>